<reference evidence="1" key="1">
    <citation type="submission" date="2006-12" db="EMBL/GenBank/DDBJ databases">
        <title>Complete sequence of Pyrobaculum islandicum DSM 4184.</title>
        <authorList>
            <person name="Copeland A."/>
            <person name="Lucas S."/>
            <person name="Lapidus A."/>
            <person name="Barry K."/>
            <person name="Detter J.C."/>
            <person name="Glavina del Rio T."/>
            <person name="Dalin E."/>
            <person name="Tice H."/>
            <person name="Pitluck S."/>
            <person name="Meincke L."/>
            <person name="Brettin T."/>
            <person name="Bruce D."/>
            <person name="Han C."/>
            <person name="Tapia R."/>
            <person name="Gilna P."/>
            <person name="Schmutz J."/>
            <person name="Larimer F."/>
            <person name="Land M."/>
            <person name="Hauser L."/>
            <person name="Kyrpides N."/>
            <person name="Mikhailova N."/>
            <person name="Cozen A.E."/>
            <person name="Fitz-Gibbon S.T."/>
            <person name="House C.H."/>
            <person name="Saltikov C."/>
            <person name="Lowe T."/>
            <person name="Richardson P."/>
        </authorList>
    </citation>
    <scope>NUCLEOTIDE SEQUENCE [LARGE SCALE GENOMIC DNA]</scope>
    <source>
        <strain evidence="1">DSM 4184</strain>
    </source>
</reference>
<keyword evidence="2" id="KW-1185">Reference proteome</keyword>
<organism evidence="1 2">
    <name type="scientific">Pyrobaculum islandicum (strain DSM 4184 / JCM 9189 / GEO3)</name>
    <dbReference type="NCBI Taxonomy" id="384616"/>
    <lineage>
        <taxon>Archaea</taxon>
        <taxon>Thermoproteota</taxon>
        <taxon>Thermoprotei</taxon>
        <taxon>Thermoproteales</taxon>
        <taxon>Thermoproteaceae</taxon>
        <taxon>Pyrobaculum</taxon>
    </lineage>
</organism>
<sequence length="205" mass="23651">MFATELKTKMAYQIAWLLYMLGVRNYKKLPPLKELYAKAMANKWCSKKDRKFCEIAFMKLYNYDIARYLNYGDVTLILTLALYDIDRGDYNLSTLRDYVERGVLPAEIAILTDRVEVESLIPIVAGILKTLGDTTPELLASVWQIVAAMEKRGYVMRDGDRYILTEDGKAIARDIALPQEVMKLKELKYVTPTFFTILNAPTEYF</sequence>
<dbReference type="eggNOG" id="arCOG07694">
    <property type="taxonomic scope" value="Archaea"/>
</dbReference>
<evidence type="ECO:0000313" key="2">
    <source>
        <dbReference type="Proteomes" id="UP000002595"/>
    </source>
</evidence>
<accession>A1RV10</accession>
<gene>
    <name evidence="1" type="ordered locus">Pisl_1640</name>
</gene>
<name>A1RV10_PYRIL</name>
<dbReference type="GeneID" id="4617849"/>
<dbReference type="EMBL" id="CP000504">
    <property type="protein sequence ID" value="ABL88792.1"/>
    <property type="molecule type" value="Genomic_DNA"/>
</dbReference>
<proteinExistence type="predicted"/>
<dbReference type="KEGG" id="pis:Pisl_1640"/>
<dbReference type="Proteomes" id="UP000002595">
    <property type="component" value="Chromosome"/>
</dbReference>
<dbReference type="RefSeq" id="WP_011763367.1">
    <property type="nucleotide sequence ID" value="NC_008701.1"/>
</dbReference>
<protein>
    <submittedName>
        <fullName evidence="1">Uncharacterized protein</fullName>
    </submittedName>
</protein>
<evidence type="ECO:0000313" key="1">
    <source>
        <dbReference type="EMBL" id="ABL88792.1"/>
    </source>
</evidence>
<dbReference type="OrthoDB" id="28334at2157"/>
<dbReference type="HOGENOM" id="CLU_1232807_0_0_2"/>
<dbReference type="AlphaFoldDB" id="A1RV10"/>